<dbReference type="Pfam" id="PF13960">
    <property type="entry name" value="DUF4218"/>
    <property type="match status" value="1"/>
</dbReference>
<organism evidence="2 3">
    <name type="scientific">Mucuna pruriens</name>
    <name type="common">Velvet bean</name>
    <name type="synonym">Dolichos pruriens</name>
    <dbReference type="NCBI Taxonomy" id="157652"/>
    <lineage>
        <taxon>Eukaryota</taxon>
        <taxon>Viridiplantae</taxon>
        <taxon>Streptophyta</taxon>
        <taxon>Embryophyta</taxon>
        <taxon>Tracheophyta</taxon>
        <taxon>Spermatophyta</taxon>
        <taxon>Magnoliopsida</taxon>
        <taxon>eudicotyledons</taxon>
        <taxon>Gunneridae</taxon>
        <taxon>Pentapetalae</taxon>
        <taxon>rosids</taxon>
        <taxon>fabids</taxon>
        <taxon>Fabales</taxon>
        <taxon>Fabaceae</taxon>
        <taxon>Papilionoideae</taxon>
        <taxon>50 kb inversion clade</taxon>
        <taxon>NPAAA clade</taxon>
        <taxon>indigoferoid/millettioid clade</taxon>
        <taxon>Phaseoleae</taxon>
        <taxon>Mucuna</taxon>
    </lineage>
</organism>
<dbReference type="Proteomes" id="UP000257109">
    <property type="component" value="Unassembled WGS sequence"/>
</dbReference>
<evidence type="ECO:0000313" key="2">
    <source>
        <dbReference type="EMBL" id="RDX81488.1"/>
    </source>
</evidence>
<gene>
    <name evidence="2" type="ORF">CR513_37828</name>
</gene>
<accession>A0A371FT51</accession>
<feature type="domain" description="DUF4218" evidence="1">
    <location>
        <begin position="137"/>
        <end position="199"/>
    </location>
</feature>
<feature type="non-terminal residue" evidence="2">
    <location>
        <position position="350"/>
    </location>
</feature>
<feature type="non-terminal residue" evidence="2">
    <location>
        <position position="1"/>
    </location>
</feature>
<dbReference type="PANTHER" id="PTHR48258:SF4">
    <property type="entry name" value="DUF4216 DOMAIN-CONTAINING PROTEIN"/>
    <property type="match status" value="1"/>
</dbReference>
<comment type="caution">
    <text evidence="2">The sequence shown here is derived from an EMBL/GenBank/DDBJ whole genome shotgun (WGS) entry which is preliminary data.</text>
</comment>
<reference evidence="2" key="1">
    <citation type="submission" date="2018-05" db="EMBL/GenBank/DDBJ databases">
        <title>Draft genome of Mucuna pruriens seed.</title>
        <authorList>
            <person name="Nnadi N.E."/>
            <person name="Vos R."/>
            <person name="Hasami M.H."/>
            <person name="Devisetty U.K."/>
            <person name="Aguiy J.C."/>
        </authorList>
    </citation>
    <scope>NUCLEOTIDE SEQUENCE [LARGE SCALE GENOMIC DNA]</scope>
    <source>
        <strain evidence="2">JCA_2017</strain>
    </source>
</reference>
<protein>
    <recommendedName>
        <fullName evidence="1">DUF4218 domain-containing protein</fullName>
    </recommendedName>
</protein>
<evidence type="ECO:0000313" key="3">
    <source>
        <dbReference type="Proteomes" id="UP000257109"/>
    </source>
</evidence>
<dbReference type="PANTHER" id="PTHR48258">
    <property type="entry name" value="DUF4218 DOMAIN-CONTAINING PROTEIN-RELATED"/>
    <property type="match status" value="1"/>
</dbReference>
<keyword evidence="3" id="KW-1185">Reference proteome</keyword>
<dbReference type="InterPro" id="IPR025452">
    <property type="entry name" value="DUF4218"/>
</dbReference>
<sequence length="350" mass="40817">MHIEKNVFENVFHTVMDNKEKTKDNEKARLDLAEYCNRKELLLKTNPNGNYVKPKAKFCLSNEQKNDVCEWVKGLKMPDGYASNISRCVDIKSTRLFGMKSHDCHIFMECLLPIALSVLPEPIWKPLTELSQFFKVLCSTVLQKDHLLQMEQNIPVILCKLERIFPPAFFDSMEHLPIHLPYEARMGGPVQYRWMYPFESVEGSICEAYLLQETSYFSSHYFVSPTGASEEVYQDHIQSTLSIFKPFGQTTGKYNERWLSDKELMAAQLHVLLNCNEVKPFIDIYVQSLKGMYRNINDDIIDKQIEADFPRWFQEYGPLRLAKSYLIYFVNGYKFHTITWGEGKTTYNSG</sequence>
<evidence type="ECO:0000259" key="1">
    <source>
        <dbReference type="Pfam" id="PF13960"/>
    </source>
</evidence>
<name>A0A371FT51_MUCPR</name>
<dbReference type="AlphaFoldDB" id="A0A371FT51"/>
<dbReference type="OrthoDB" id="1100107at2759"/>
<proteinExistence type="predicted"/>
<dbReference type="EMBL" id="QJKJ01007912">
    <property type="protein sequence ID" value="RDX81488.1"/>
    <property type="molecule type" value="Genomic_DNA"/>
</dbReference>